<dbReference type="InterPro" id="IPR027267">
    <property type="entry name" value="AH/BAR_dom_sf"/>
</dbReference>
<dbReference type="GO" id="GO:0005628">
    <property type="term" value="C:prospore membrane"/>
    <property type="evidence" value="ECO:0007669"/>
    <property type="project" value="EnsemblFungi"/>
</dbReference>
<feature type="compositionally biased region" description="Polar residues" evidence="11">
    <location>
        <begin position="156"/>
        <end position="168"/>
    </location>
</feature>
<dbReference type="CDD" id="cd07627">
    <property type="entry name" value="BAR_Vps5p"/>
    <property type="match status" value="1"/>
</dbReference>
<keyword evidence="7" id="KW-0597">Phosphoprotein</keyword>
<dbReference type="InterPro" id="IPR035803">
    <property type="entry name" value="BAR_Vps5"/>
</dbReference>
<dbReference type="GO" id="GO:0035091">
    <property type="term" value="F:phosphatidylinositol binding"/>
    <property type="evidence" value="ECO:0007669"/>
    <property type="project" value="InterPro"/>
</dbReference>
<dbReference type="FunFam" id="3.30.1520.10:FF:000013">
    <property type="entry name" value="Putative Sorting nexin 3"/>
    <property type="match status" value="1"/>
</dbReference>
<evidence type="ECO:0000313" key="14">
    <source>
        <dbReference type="Proteomes" id="UP000028545"/>
    </source>
</evidence>
<dbReference type="FunFam" id="1.20.1270.60:FF:000022">
    <property type="entry name" value="Sorting nexin 3 protein"/>
    <property type="match status" value="1"/>
</dbReference>
<reference evidence="13 14" key="1">
    <citation type="journal article" date="2014" name="Genome Announc.">
        <title>Draft genome sequence of the pathogenic fungus Scedosporium apiospermum.</title>
        <authorList>
            <person name="Vandeputte P."/>
            <person name="Ghamrawi S."/>
            <person name="Rechenmann M."/>
            <person name="Iltis A."/>
            <person name="Giraud S."/>
            <person name="Fleury M."/>
            <person name="Thornton C."/>
            <person name="Delhaes L."/>
            <person name="Meyer W."/>
            <person name="Papon N."/>
            <person name="Bouchara J.P."/>
        </authorList>
    </citation>
    <scope>NUCLEOTIDE SEQUENCE [LARGE SCALE GENOMIC DNA]</scope>
    <source>
        <strain evidence="13 14">IHEM 14462</strain>
    </source>
</reference>
<dbReference type="Proteomes" id="UP000028545">
    <property type="component" value="Unassembled WGS sequence"/>
</dbReference>
<name>A0A084GH49_PSEDA</name>
<evidence type="ECO:0000256" key="6">
    <source>
        <dbReference type="ARBA" id="ARBA00022490"/>
    </source>
</evidence>
<comment type="caution">
    <text evidence="13">The sequence shown here is derived from an EMBL/GenBank/DDBJ whole genome shotgun (WGS) entry which is preliminary data.</text>
</comment>
<dbReference type="KEGG" id="sapo:SAPIO_CDS0493"/>
<evidence type="ECO:0000259" key="12">
    <source>
        <dbReference type="PROSITE" id="PS50195"/>
    </source>
</evidence>
<feature type="compositionally biased region" description="Low complexity" evidence="11">
    <location>
        <begin position="104"/>
        <end position="116"/>
    </location>
</feature>
<feature type="compositionally biased region" description="Low complexity" evidence="11">
    <location>
        <begin position="28"/>
        <end position="59"/>
    </location>
</feature>
<keyword evidence="8" id="KW-0653">Protein transport</keyword>
<feature type="compositionally biased region" description="Basic and acidic residues" evidence="11">
    <location>
        <begin position="569"/>
        <end position="582"/>
    </location>
</feature>
<evidence type="ECO:0000256" key="11">
    <source>
        <dbReference type="SAM" id="MobiDB-lite"/>
    </source>
</evidence>
<feature type="region of interest" description="Disordered" evidence="11">
    <location>
        <begin position="557"/>
        <end position="582"/>
    </location>
</feature>
<keyword evidence="14" id="KW-1185">Reference proteome</keyword>
<comment type="similarity">
    <text evidence="4">Belongs to the sorting nexin family.</text>
</comment>
<evidence type="ECO:0000256" key="5">
    <source>
        <dbReference type="ARBA" id="ARBA00022448"/>
    </source>
</evidence>
<dbReference type="GO" id="GO:0045053">
    <property type="term" value="P:protein retention in Golgi apparatus"/>
    <property type="evidence" value="ECO:0007669"/>
    <property type="project" value="TreeGrafter"/>
</dbReference>
<evidence type="ECO:0000256" key="4">
    <source>
        <dbReference type="ARBA" id="ARBA00010883"/>
    </source>
</evidence>
<dbReference type="InterPro" id="IPR036871">
    <property type="entry name" value="PX_dom_sf"/>
</dbReference>
<dbReference type="GO" id="GO:0006886">
    <property type="term" value="P:intracellular protein transport"/>
    <property type="evidence" value="ECO:0007669"/>
    <property type="project" value="EnsemblFungi"/>
</dbReference>
<keyword evidence="9" id="KW-0333">Golgi apparatus</keyword>
<evidence type="ECO:0000256" key="3">
    <source>
        <dbReference type="ARBA" id="ARBA00004555"/>
    </source>
</evidence>
<protein>
    <submittedName>
        <fullName evidence="13">Sorting nexin 3</fullName>
    </submittedName>
</protein>
<dbReference type="Gene3D" id="3.30.1520.10">
    <property type="entry name" value="Phox-like domain"/>
    <property type="match status" value="1"/>
</dbReference>
<dbReference type="PANTHER" id="PTHR10555">
    <property type="entry name" value="SORTING NEXIN"/>
    <property type="match status" value="1"/>
</dbReference>
<dbReference type="InterPro" id="IPR015404">
    <property type="entry name" value="Vps5_C"/>
</dbReference>
<keyword evidence="10" id="KW-0472">Membrane</keyword>
<dbReference type="HOGENOM" id="CLU_014571_2_0_1"/>
<dbReference type="GO" id="GO:0042147">
    <property type="term" value="P:retrograde transport, endosome to Golgi"/>
    <property type="evidence" value="ECO:0007669"/>
    <property type="project" value="EnsemblFungi"/>
</dbReference>
<evidence type="ECO:0000256" key="1">
    <source>
        <dbReference type="ARBA" id="ARBA00004287"/>
    </source>
</evidence>
<evidence type="ECO:0000256" key="8">
    <source>
        <dbReference type="ARBA" id="ARBA00022927"/>
    </source>
</evidence>
<evidence type="ECO:0000256" key="7">
    <source>
        <dbReference type="ARBA" id="ARBA00022553"/>
    </source>
</evidence>
<dbReference type="VEuPathDB" id="FungiDB:SAPIO_CDS0493"/>
<comment type="subcellular location">
    <subcellularLocation>
        <location evidence="2">Cytoplasm</location>
    </subcellularLocation>
    <subcellularLocation>
        <location evidence="3">Golgi apparatus</location>
    </subcellularLocation>
    <subcellularLocation>
        <location evidence="1">Membrane</location>
        <topology evidence="1">Peripheral membrane protein</topology>
        <orientation evidence="1">Cytoplasmic side</orientation>
    </subcellularLocation>
</comment>
<feature type="domain" description="PX" evidence="12">
    <location>
        <begin position="176"/>
        <end position="293"/>
    </location>
</feature>
<dbReference type="GO" id="GO:0032120">
    <property type="term" value="P:ascospore-type prospore membrane formation"/>
    <property type="evidence" value="ECO:0007669"/>
    <property type="project" value="EnsemblFungi"/>
</dbReference>
<dbReference type="InterPro" id="IPR001683">
    <property type="entry name" value="PX_dom"/>
</dbReference>
<keyword evidence="6" id="KW-0963">Cytoplasm</keyword>
<evidence type="ECO:0000256" key="10">
    <source>
        <dbReference type="ARBA" id="ARBA00023136"/>
    </source>
</evidence>
<dbReference type="SUPFAM" id="SSF103657">
    <property type="entry name" value="BAR/IMD domain-like"/>
    <property type="match status" value="1"/>
</dbReference>
<evidence type="ECO:0000256" key="2">
    <source>
        <dbReference type="ARBA" id="ARBA00004496"/>
    </source>
</evidence>
<dbReference type="GO" id="GO:0005794">
    <property type="term" value="C:Golgi apparatus"/>
    <property type="evidence" value="ECO:0007669"/>
    <property type="project" value="UniProtKB-SubCell"/>
</dbReference>
<feature type="region of interest" description="Disordered" evidence="11">
    <location>
        <begin position="1"/>
        <end position="168"/>
    </location>
</feature>
<dbReference type="PROSITE" id="PS50195">
    <property type="entry name" value="PX"/>
    <property type="match status" value="1"/>
</dbReference>
<feature type="compositionally biased region" description="Polar residues" evidence="11">
    <location>
        <begin position="9"/>
        <end position="27"/>
    </location>
</feature>
<dbReference type="SMART" id="SM00312">
    <property type="entry name" value="PX"/>
    <property type="match status" value="1"/>
</dbReference>
<dbReference type="Pfam" id="PF09325">
    <property type="entry name" value="Vps5"/>
    <property type="match status" value="1"/>
</dbReference>
<dbReference type="AlphaFoldDB" id="A0A084GH49"/>
<dbReference type="OrthoDB" id="271164at2759"/>
<dbReference type="GO" id="GO:0030904">
    <property type="term" value="C:retromer complex"/>
    <property type="evidence" value="ECO:0007669"/>
    <property type="project" value="EnsemblFungi"/>
</dbReference>
<keyword evidence="5" id="KW-0813">Transport</keyword>
<proteinExistence type="inferred from homology"/>
<dbReference type="GO" id="GO:0005829">
    <property type="term" value="C:cytosol"/>
    <property type="evidence" value="ECO:0007669"/>
    <property type="project" value="GOC"/>
</dbReference>
<dbReference type="RefSeq" id="XP_016646460.1">
    <property type="nucleotide sequence ID" value="XM_016783260.1"/>
</dbReference>
<organism evidence="13 14">
    <name type="scientific">Pseudallescheria apiosperma</name>
    <name type="common">Scedosporium apiospermum</name>
    <dbReference type="NCBI Taxonomy" id="563466"/>
    <lineage>
        <taxon>Eukaryota</taxon>
        <taxon>Fungi</taxon>
        <taxon>Dikarya</taxon>
        <taxon>Ascomycota</taxon>
        <taxon>Pezizomycotina</taxon>
        <taxon>Sordariomycetes</taxon>
        <taxon>Hypocreomycetidae</taxon>
        <taxon>Microascales</taxon>
        <taxon>Microascaceae</taxon>
        <taxon>Scedosporium</taxon>
    </lineage>
</organism>
<evidence type="ECO:0000256" key="9">
    <source>
        <dbReference type="ARBA" id="ARBA00023034"/>
    </source>
</evidence>
<dbReference type="PANTHER" id="PTHR10555:SF170">
    <property type="entry name" value="FI18122P1"/>
    <property type="match status" value="1"/>
</dbReference>
<dbReference type="Pfam" id="PF00787">
    <property type="entry name" value="PX"/>
    <property type="match status" value="1"/>
</dbReference>
<sequence length="582" mass="64873">MDLEETPWADSTAQPASQTSDIPASQESTSTTKTKPSLTLSNSGSSTRAPRTTPRRVVAQPTRLEAVDDPLGPLGGSNTPSDSGNVAAAIIGEGTPPVPPLKEQQQQMRTTMQPQQIAVRSGPRDPHRIDDDDDEDELLGHRRGLGSRAPPPVQAASPTVASSNAPSVSVEQAAKPSFYITVGDPHKVGDLTSSHIVYSVRTKTTSKGYKEPEFEVKRRYRDFLWLYNTLHGNCPGVVVPPPPEKQAVGRFESNFVESRRQALERMLNKISSHPMLQHDPDLKLFLESESFNVDIKHKERREPLPTESKGVFGSLGISVGSSSKFVEQDDWFHDRKIYLDALENQLKALLKSLETMVAQRKTMAEAAGDFSSALHALSTVELSPSLSGPLDALSELQLTIRDVYDRQAQQDVLTFGIVLEEYIRLIGSVKQAFTQRQKAFYAWHSAESDLQKRRSAHDKLLRQGKSQQDRLNQVGAEVAEAERKVHHARMLFEDMGKLMRSELDRFEREKVEDFKSGVETFLESAVEAQKELIEKWETFLMQLDAEDDESVFYRPPVIQTSNKPAGDTAIDRARARMDDDSD</sequence>
<dbReference type="GeneID" id="27718645"/>
<dbReference type="EMBL" id="JOWA01000022">
    <property type="protein sequence ID" value="KEZ46661.1"/>
    <property type="molecule type" value="Genomic_DNA"/>
</dbReference>
<evidence type="ECO:0000313" key="13">
    <source>
        <dbReference type="EMBL" id="KEZ46661.1"/>
    </source>
</evidence>
<dbReference type="Gene3D" id="1.20.1270.60">
    <property type="entry name" value="Arfaptin homology (AH) domain/BAR domain"/>
    <property type="match status" value="1"/>
</dbReference>
<accession>A0A084GH49</accession>
<dbReference type="SUPFAM" id="SSF64268">
    <property type="entry name" value="PX domain"/>
    <property type="match status" value="1"/>
</dbReference>
<dbReference type="OMA" id="LWETFLM"/>
<dbReference type="GO" id="GO:0005768">
    <property type="term" value="C:endosome"/>
    <property type="evidence" value="ECO:0007669"/>
    <property type="project" value="EnsemblFungi"/>
</dbReference>
<gene>
    <name evidence="13" type="ORF">SAPIO_CDS0493</name>
</gene>